<gene>
    <name evidence="1" type="ORF">A7S51_15960</name>
</gene>
<comment type="caution">
    <text evidence="1">The sequence shown here is derived from an EMBL/GenBank/DDBJ whole genome shotgun (WGS) entry which is preliminary data.</text>
</comment>
<accession>A0A3F3J7R5</accession>
<evidence type="ECO:0000313" key="2">
    <source>
        <dbReference type="Proteomes" id="UP000866740"/>
    </source>
</evidence>
<dbReference type="AlphaFoldDB" id="A0A3F3J7R5"/>
<dbReference type="EMBL" id="MLTE01000011">
    <property type="protein sequence ID" value="OHJ50704.1"/>
    <property type="molecule type" value="Genomic_DNA"/>
</dbReference>
<name>A0A3F3J7R5_SALER</name>
<evidence type="ECO:0000313" key="1">
    <source>
        <dbReference type="EMBL" id="OHJ50704.1"/>
    </source>
</evidence>
<reference evidence="1 2" key="1">
    <citation type="submission" date="2016-09" db="EMBL/GenBank/DDBJ databases">
        <title>Whole genome sequencing of Salmonella enterica.</title>
        <authorList>
            <person name="Bell R."/>
        </authorList>
    </citation>
    <scope>NUCLEOTIDE SEQUENCE [LARGE SCALE GENOMIC DNA]</scope>
    <source>
        <strain evidence="1 2">CFSAN044929</strain>
    </source>
</reference>
<organism evidence="1 2">
    <name type="scientific">Salmonella enterica</name>
    <name type="common">Salmonella choleraesuis</name>
    <dbReference type="NCBI Taxonomy" id="28901"/>
    <lineage>
        <taxon>Bacteria</taxon>
        <taxon>Pseudomonadati</taxon>
        <taxon>Pseudomonadota</taxon>
        <taxon>Gammaproteobacteria</taxon>
        <taxon>Enterobacterales</taxon>
        <taxon>Enterobacteriaceae</taxon>
        <taxon>Salmonella</taxon>
    </lineage>
</organism>
<sequence>MLLAVRSLNHGTFNHYGDSSMNADMIERINKCIKWYKSDNAKNPVASQAHRDALIEDLQYLHDQAEDRYQEDDCKAINAIINYVDSGEEPNYIPVPEVAA</sequence>
<protein>
    <submittedName>
        <fullName evidence="1">Uncharacterized protein</fullName>
    </submittedName>
</protein>
<dbReference type="Proteomes" id="UP000866740">
    <property type="component" value="Unassembled WGS sequence"/>
</dbReference>
<proteinExistence type="predicted"/>